<evidence type="ECO:0008006" key="4">
    <source>
        <dbReference type="Google" id="ProtNLM"/>
    </source>
</evidence>
<keyword evidence="1" id="KW-0812">Transmembrane</keyword>
<dbReference type="Proteomes" id="UP001170674">
    <property type="component" value="Unassembled WGS sequence"/>
</dbReference>
<reference evidence="2 3" key="1">
    <citation type="journal article" date="2023" name="Int. J. Syst. Evol. Microbiol.">
        <title>The observation of taxonomic boundaries for the 16SrII and 16SrXXV phytoplasmas using genome-based delimitation.</title>
        <authorList>
            <person name="Rodrigues Jardim B."/>
            <person name="Tran-Nguyen L.T.T."/>
            <person name="Gambley C."/>
            <person name="Al-Sadi A.M."/>
            <person name="Al-Subhi A.M."/>
            <person name="Foissac X."/>
            <person name="Salar P."/>
            <person name="Cai H."/>
            <person name="Yang J.Y."/>
            <person name="Davis R."/>
            <person name="Jones L."/>
            <person name="Rodoni B."/>
            <person name="Constable F.E."/>
        </authorList>
    </citation>
    <scope>NUCLEOTIDE SEQUENCE [LARGE SCALE GENOMIC DNA]</scope>
    <source>
        <strain evidence="2">BAWM-OMN-P53</strain>
    </source>
</reference>
<gene>
    <name evidence="2" type="ORF">OC683_02195</name>
</gene>
<protein>
    <recommendedName>
        <fullName evidence="4">Effector</fullName>
    </recommendedName>
</protein>
<organism evidence="2 3">
    <name type="scientific">Candidatus Phytoplasma crotalariae</name>
    <dbReference type="NCBI Taxonomy" id="2982627"/>
    <lineage>
        <taxon>Bacteria</taxon>
        <taxon>Bacillati</taxon>
        <taxon>Mycoplasmatota</taxon>
        <taxon>Mollicutes</taxon>
        <taxon>Acholeplasmatales</taxon>
        <taxon>Acholeplasmataceae</taxon>
        <taxon>Candidatus Phytoplasma</taxon>
        <taxon>16SrII (Peanut WB group)</taxon>
    </lineage>
</organism>
<comment type="caution">
    <text evidence="2">The sequence shown here is derived from an EMBL/GenBank/DDBJ whole genome shotgun (WGS) entry which is preliminary data.</text>
</comment>
<keyword evidence="1" id="KW-0472">Membrane</keyword>
<accession>A0ABT9D6R0</accession>
<dbReference type="EMBL" id="JAOSIR010000040">
    <property type="protein sequence ID" value="MDO8059404.1"/>
    <property type="molecule type" value="Genomic_DNA"/>
</dbReference>
<evidence type="ECO:0000313" key="3">
    <source>
        <dbReference type="Proteomes" id="UP001170674"/>
    </source>
</evidence>
<sequence length="422" mass="50456">MLTKYLRNKIIKLLIAIFILFLSLNLFLIIFFKLDNNFKKLKLFSSNKQINNSEKLKINIMDVIRYSININNLSDDEKKLLSIDSNLSSKEIILILKERLLNQFQVNNQIHKAYVLAQEDAHIKFNKNLYYYTLPQDEKIFMQNLIYTNPTFSEKETIKILSDRLLAKYRINQKRLKKYVVFLKNQLNPKMISDNSLNIKITLNNKQMPDILFYIMIIKTVLAETQYRTTILNEQLKDDQKLQLLENDFMNIRDWIQSENNKLLFINPNLSPKEKILILKEKIKNQFQQRNQLTRYYELIYQKAFPTLPEPKSLRYIPDEDAFLESIFNQHLHKTESKIIEDLQTSLLREYEQKKLLLNLCNSILDKKIFPQIYYTMTLSTSEVDINEMTEILSDPWYISFIRVQLNDAINKLMTLQQHIKN</sequence>
<name>A0ABT9D6R0_9MOLU</name>
<proteinExistence type="predicted"/>
<keyword evidence="3" id="KW-1185">Reference proteome</keyword>
<feature type="transmembrane region" description="Helical" evidence="1">
    <location>
        <begin position="12"/>
        <end position="32"/>
    </location>
</feature>
<keyword evidence="1" id="KW-1133">Transmembrane helix</keyword>
<evidence type="ECO:0000256" key="1">
    <source>
        <dbReference type="SAM" id="Phobius"/>
    </source>
</evidence>
<feature type="non-terminal residue" evidence="2">
    <location>
        <position position="422"/>
    </location>
</feature>
<evidence type="ECO:0000313" key="2">
    <source>
        <dbReference type="EMBL" id="MDO8059404.1"/>
    </source>
</evidence>